<feature type="compositionally biased region" description="Low complexity" evidence="10">
    <location>
        <begin position="457"/>
        <end position="471"/>
    </location>
</feature>
<dbReference type="STRING" id="30019.A0A0M4E0E1"/>
<feature type="signal peptide" evidence="12">
    <location>
        <begin position="1"/>
        <end position="25"/>
    </location>
</feature>
<dbReference type="GO" id="GO:0006898">
    <property type="term" value="P:receptor-mediated endocytosis"/>
    <property type="evidence" value="ECO:0007669"/>
    <property type="project" value="TreeGrafter"/>
</dbReference>
<keyword evidence="14" id="KW-1185">Reference proteome</keyword>
<evidence type="ECO:0000256" key="3">
    <source>
        <dbReference type="ARBA" id="ARBA00022448"/>
    </source>
</evidence>
<evidence type="ECO:0000256" key="8">
    <source>
        <dbReference type="ARBA" id="ARBA00022989"/>
    </source>
</evidence>
<evidence type="ECO:0000313" key="13">
    <source>
        <dbReference type="EMBL" id="ALC38554.1"/>
    </source>
</evidence>
<dbReference type="OMA" id="RRWRWHH"/>
<feature type="non-terminal residue" evidence="13">
    <location>
        <position position="1"/>
    </location>
</feature>
<keyword evidence="4" id="KW-1003">Cell membrane</keyword>
<dbReference type="AlphaFoldDB" id="A0A0M4E0E1"/>
<dbReference type="PANTHER" id="PTHR14995">
    <property type="entry name" value="AMNIONLESS"/>
    <property type="match status" value="1"/>
</dbReference>
<dbReference type="InterPro" id="IPR026112">
    <property type="entry name" value="AMN"/>
</dbReference>
<evidence type="ECO:0000256" key="2">
    <source>
        <dbReference type="ARBA" id="ARBA00021200"/>
    </source>
</evidence>
<evidence type="ECO:0000256" key="7">
    <source>
        <dbReference type="ARBA" id="ARBA00022927"/>
    </source>
</evidence>
<feature type="compositionally biased region" description="Acidic residues" evidence="10">
    <location>
        <begin position="502"/>
        <end position="511"/>
    </location>
</feature>
<dbReference type="PANTHER" id="PTHR14995:SF2">
    <property type="entry name" value="PROTEIN AMNIONLESS"/>
    <property type="match status" value="1"/>
</dbReference>
<sequence>CSSMWQVKLITVIILLLELETETEAIKWHGAGADFYNTAAWLNYIPCAKDLVVFPAYYPAVLPLPPALSVGGFKLPRQGALLLAEDAQINLGAASQSCEHERGQAYLQPAQVSKWFDPRSWSSTPTTINAPELERVPCDDDHVIINANNGPIAFDLENVQFLRLGQLILAGASLSKQYLQELLQRELGQLLFQNAAAVSVEYYRGQLCGCHKDYERLLEPVCHNVETRCPVPHCVSPLRPLGSCCFVCGATLTLPSEHCLAEERQQLLKFIQQEMKQQQLEQQLQFHVDYVGSAQYGNHLQLIITDRDGYSERSVQFMHHLVAQRNHSTLLHGQAQLQLKFAGRPYNPNVSFFSVLLMLFCLVLVCVVAVIMLAHFMPQHPYLNRIPQWIHDPRRWRWRHLGIRLRRNLLFNRFDNAGAAAAANSAVGRLGVIGYAADRDELEVRERSFDNPMFEQEPATAATSEAPTKSPLDLLPANVEVGDLDSCSAEEQELTEINLESSESESDAEAE</sequence>
<reference evidence="13 14" key="1">
    <citation type="submission" date="2015-08" db="EMBL/GenBank/DDBJ databases">
        <title>Ancestral chromatin configuration constrains chromatin evolution on differentiating sex chromosomes in Drosophila.</title>
        <authorList>
            <person name="Zhou Q."/>
            <person name="Bachtrog D."/>
        </authorList>
    </citation>
    <scope>NUCLEOTIDE SEQUENCE [LARGE SCALE GENOMIC DNA]</scope>
    <source>
        <tissue evidence="13">Whole larvae</tissue>
    </source>
</reference>
<dbReference type="OrthoDB" id="1898221at2759"/>
<dbReference type="EMBL" id="CP012523">
    <property type="protein sequence ID" value="ALC38554.1"/>
    <property type="molecule type" value="Genomic_DNA"/>
</dbReference>
<accession>A0A0M4E0E1</accession>
<evidence type="ECO:0000256" key="1">
    <source>
        <dbReference type="ARBA" id="ARBA00004251"/>
    </source>
</evidence>
<feature type="chain" id="PRO_5005792994" description="Protein amnionless" evidence="12">
    <location>
        <begin position="26"/>
        <end position="511"/>
    </location>
</feature>
<feature type="region of interest" description="Disordered" evidence="10">
    <location>
        <begin position="489"/>
        <end position="511"/>
    </location>
</feature>
<evidence type="ECO:0000256" key="12">
    <source>
        <dbReference type="SAM" id="SignalP"/>
    </source>
</evidence>
<keyword evidence="7" id="KW-0653">Protein transport</keyword>
<comment type="subcellular location">
    <subcellularLocation>
        <location evidence="1">Cell membrane</location>
        <topology evidence="1">Single-pass type I membrane protein</topology>
    </subcellularLocation>
</comment>
<organism evidence="13 14">
    <name type="scientific">Drosophila busckii</name>
    <name type="common">Fruit fly</name>
    <dbReference type="NCBI Taxonomy" id="30019"/>
    <lineage>
        <taxon>Eukaryota</taxon>
        <taxon>Metazoa</taxon>
        <taxon>Ecdysozoa</taxon>
        <taxon>Arthropoda</taxon>
        <taxon>Hexapoda</taxon>
        <taxon>Insecta</taxon>
        <taxon>Pterygota</taxon>
        <taxon>Neoptera</taxon>
        <taxon>Endopterygota</taxon>
        <taxon>Diptera</taxon>
        <taxon>Brachycera</taxon>
        <taxon>Muscomorpha</taxon>
        <taxon>Ephydroidea</taxon>
        <taxon>Drosophilidae</taxon>
        <taxon>Drosophila</taxon>
    </lineage>
</organism>
<keyword evidence="3" id="KW-0813">Transport</keyword>
<feature type="region of interest" description="Disordered" evidence="10">
    <location>
        <begin position="449"/>
        <end position="473"/>
    </location>
</feature>
<dbReference type="Pfam" id="PF14828">
    <property type="entry name" value="Amnionless"/>
    <property type="match status" value="1"/>
</dbReference>
<feature type="transmembrane region" description="Helical" evidence="11">
    <location>
        <begin position="352"/>
        <end position="376"/>
    </location>
</feature>
<evidence type="ECO:0000256" key="11">
    <source>
        <dbReference type="SAM" id="Phobius"/>
    </source>
</evidence>
<evidence type="ECO:0000256" key="9">
    <source>
        <dbReference type="ARBA" id="ARBA00023136"/>
    </source>
</evidence>
<name>A0A0M4E0E1_DROBS</name>
<dbReference type="GO" id="GO:0016324">
    <property type="term" value="C:apical plasma membrane"/>
    <property type="evidence" value="ECO:0007669"/>
    <property type="project" value="TreeGrafter"/>
</dbReference>
<dbReference type="Proteomes" id="UP000494163">
    <property type="component" value="Chromosome 2L"/>
</dbReference>
<evidence type="ECO:0000256" key="5">
    <source>
        <dbReference type="ARBA" id="ARBA00022692"/>
    </source>
</evidence>
<dbReference type="GO" id="GO:0030139">
    <property type="term" value="C:endocytic vesicle"/>
    <property type="evidence" value="ECO:0007669"/>
    <property type="project" value="TreeGrafter"/>
</dbReference>
<protein>
    <recommendedName>
        <fullName evidence="2">Protein amnionless</fullName>
    </recommendedName>
</protein>
<evidence type="ECO:0000256" key="6">
    <source>
        <dbReference type="ARBA" id="ARBA00022729"/>
    </source>
</evidence>
<keyword evidence="5 11" id="KW-0812">Transmembrane</keyword>
<keyword evidence="8 11" id="KW-1133">Transmembrane helix</keyword>
<dbReference type="GO" id="GO:0015031">
    <property type="term" value="P:protein transport"/>
    <property type="evidence" value="ECO:0007669"/>
    <property type="project" value="UniProtKB-KW"/>
</dbReference>
<gene>
    <name evidence="13" type="ORF">Dbus_chr2Lg639</name>
</gene>
<proteinExistence type="predicted"/>
<keyword evidence="6 12" id="KW-0732">Signal</keyword>
<keyword evidence="9 11" id="KW-0472">Membrane</keyword>
<evidence type="ECO:0000256" key="4">
    <source>
        <dbReference type="ARBA" id="ARBA00022475"/>
    </source>
</evidence>
<feature type="non-terminal residue" evidence="13">
    <location>
        <position position="511"/>
    </location>
</feature>
<evidence type="ECO:0000256" key="10">
    <source>
        <dbReference type="SAM" id="MobiDB-lite"/>
    </source>
</evidence>
<evidence type="ECO:0000313" key="14">
    <source>
        <dbReference type="Proteomes" id="UP000494163"/>
    </source>
</evidence>